<dbReference type="EMBL" id="JADIKF010000040">
    <property type="protein sequence ID" value="MBM7131680.1"/>
    <property type="molecule type" value="Genomic_DNA"/>
</dbReference>
<proteinExistence type="inferred from homology"/>
<dbReference type="PANTHER" id="PTHR11773">
    <property type="entry name" value="GLYCINE DEHYDROGENASE, DECARBOXYLATING"/>
    <property type="match status" value="1"/>
</dbReference>
<name>A0ABS2KL68_9GAMM</name>
<feature type="domain" description="Glycine cleavage system P-protein N-terminal" evidence="9">
    <location>
        <begin position="449"/>
        <end position="734"/>
    </location>
</feature>
<evidence type="ECO:0000256" key="6">
    <source>
        <dbReference type="ARBA" id="ARBA00023002"/>
    </source>
</evidence>
<comment type="function">
    <text evidence="2 8">The glycine cleavage system catalyzes the degradation of glycine. The P protein binds the alpha-amino group of glycine through its pyridoxal phosphate cofactor; CO(2) is released and the remaining methylamine moiety is then transferred to the lipoamide cofactor of the H protein.</text>
</comment>
<evidence type="ECO:0000259" key="10">
    <source>
        <dbReference type="Pfam" id="PF21478"/>
    </source>
</evidence>
<keyword evidence="6 8" id="KW-0560">Oxidoreductase</keyword>
<comment type="similarity">
    <text evidence="3 8">Belongs to the GcvP family.</text>
</comment>
<evidence type="ECO:0000256" key="2">
    <source>
        <dbReference type="ARBA" id="ARBA00003788"/>
    </source>
</evidence>
<comment type="subunit">
    <text evidence="4 8">The glycine cleavage system is composed of four proteins: P, T, L and H.</text>
</comment>
<comment type="caution">
    <text evidence="11">The sequence shown here is derived from an EMBL/GenBank/DDBJ whole genome shotgun (WGS) entry which is preliminary data.</text>
</comment>
<evidence type="ECO:0000259" key="9">
    <source>
        <dbReference type="Pfam" id="PF02347"/>
    </source>
</evidence>
<keyword evidence="12" id="KW-1185">Reference proteome</keyword>
<organism evidence="11 12">
    <name type="scientific">Dyella mobilis</name>
    <dbReference type="NCBI Taxonomy" id="1849582"/>
    <lineage>
        <taxon>Bacteria</taxon>
        <taxon>Pseudomonadati</taxon>
        <taxon>Pseudomonadota</taxon>
        <taxon>Gammaproteobacteria</taxon>
        <taxon>Lysobacterales</taxon>
        <taxon>Rhodanobacteraceae</taxon>
        <taxon>Dyella</taxon>
    </lineage>
</organism>
<dbReference type="Gene3D" id="3.40.640.10">
    <property type="entry name" value="Type I PLP-dependent aspartate aminotransferase-like (Major domain)"/>
    <property type="match status" value="2"/>
</dbReference>
<feature type="domain" description="Glycine cleavage system P-protein N-terminal" evidence="9">
    <location>
        <begin position="20"/>
        <end position="440"/>
    </location>
</feature>
<dbReference type="InterPro" id="IPR020581">
    <property type="entry name" value="GDC_P"/>
</dbReference>
<comment type="catalytic activity">
    <reaction evidence="7 8">
        <text>N(6)-[(R)-lipoyl]-L-lysyl-[glycine-cleavage complex H protein] + glycine + H(+) = N(6)-[(R)-S(8)-aminomethyldihydrolipoyl]-L-lysyl-[glycine-cleavage complex H protein] + CO2</text>
        <dbReference type="Rhea" id="RHEA:24304"/>
        <dbReference type="Rhea" id="RHEA-COMP:10494"/>
        <dbReference type="Rhea" id="RHEA-COMP:10495"/>
        <dbReference type="ChEBI" id="CHEBI:15378"/>
        <dbReference type="ChEBI" id="CHEBI:16526"/>
        <dbReference type="ChEBI" id="CHEBI:57305"/>
        <dbReference type="ChEBI" id="CHEBI:83099"/>
        <dbReference type="ChEBI" id="CHEBI:83143"/>
        <dbReference type="EC" id="1.4.4.2"/>
    </reaction>
</comment>
<evidence type="ECO:0000256" key="3">
    <source>
        <dbReference type="ARBA" id="ARBA00010756"/>
    </source>
</evidence>
<dbReference type="Proteomes" id="UP001430193">
    <property type="component" value="Unassembled WGS sequence"/>
</dbReference>
<evidence type="ECO:0000256" key="4">
    <source>
        <dbReference type="ARBA" id="ARBA00011690"/>
    </source>
</evidence>
<dbReference type="Gene3D" id="3.90.1150.10">
    <property type="entry name" value="Aspartate Aminotransferase, domain 1"/>
    <property type="match status" value="2"/>
</dbReference>
<dbReference type="Pfam" id="PF02347">
    <property type="entry name" value="GDC-P"/>
    <property type="match status" value="2"/>
</dbReference>
<dbReference type="RefSeq" id="WP_204633237.1">
    <property type="nucleotide sequence ID" value="NZ_BSOC01000001.1"/>
</dbReference>
<evidence type="ECO:0000313" key="11">
    <source>
        <dbReference type="EMBL" id="MBM7131680.1"/>
    </source>
</evidence>
<sequence length="956" mass="103795">MSQNHTPSLRELEHHHAFIERHIGPNDAEIAQMLQVIGHGSLEAMTDAIVPGQIKSQQPLALPRSMTEEEALAKIRTIARKNKVFRNFIGQGYSGTLTPNVILRNILENPAWYTAYTPYQAEISQGRMEALINFQTMVADLTGMDISNASLLDEATAAGEAMTLAKRSAKSKSNVFFVANDVHPQTLEVLHTRADGVGIELHIGDASEVSSVDSFGVLLQYPNTYGQIHDYAAVAEAVHARGGIVAVATDLLALTLIASPGSWGADIVIGNSQRFGVPFGFGGPHAAYLACRDAYKRSMPGRLIGVSVDTEGKPAYRLTLQTREQHIRREKATSNICTAQVLLAVMASMYAVYHGPEGLQRIARRTHRLTAILAAALRNAGLTVGGGFFDTLHITNVDADAIHAKAVSKGINLRQIHGQAVGISLDETTTRADLAVLAELFGAELGDIDEVDASTADALPTALQRNAPFLQHPVFNTHHSEHELLRYMRSLADKDLAMDRTMIPLGSCTMKLNATAEMIPVTWPEFGQIHPLAPADQTQGYKQLIDELEAMLVECTGYDAVSLQPNSGAQGEYAGLLAIRAYHRSRGDDQRDICLIPESAHGTNPASAQMCGMTVVVTKCDSNGNVDVEDIRAKAEKYSDRLAALMITYPSTHGVFEEDVVRICEIVHQHGGQVYTDGANMNALVGVAKPGKWGSDVSHLNLHKTFCIPHGGGGPGVGPCAVKSHLAPFLPRTLGGEGKVGMVSAASFGSASILPISWMYITLMGQEGLRKATQVALLNANYIAKRLAPHYETLYTGRNGLVAHECILDLRPLKDSTGISAEDVAKRLIDFGFHAPTLSFPVPGTLMVEPTESESMHELDRFIDAMIQIRDEIRAIEDGRLDREDNPLKNAPHTATMVTGTEWTHAYPRELAAFPLPSLKLQKYWSPVARVDNVYGDKNVMCACIPVDAYKEEEEV</sequence>
<dbReference type="Pfam" id="PF21478">
    <property type="entry name" value="GcvP2_C"/>
    <property type="match status" value="1"/>
</dbReference>
<dbReference type="InterPro" id="IPR015421">
    <property type="entry name" value="PyrdxlP-dep_Trfase_major"/>
</dbReference>
<dbReference type="CDD" id="cd00613">
    <property type="entry name" value="GDC-P"/>
    <property type="match status" value="2"/>
</dbReference>
<evidence type="ECO:0000256" key="8">
    <source>
        <dbReference type="HAMAP-Rule" id="MF_00711"/>
    </source>
</evidence>
<feature type="domain" description="Glycine dehydrogenase C-terminal" evidence="10">
    <location>
        <begin position="772"/>
        <end position="893"/>
    </location>
</feature>
<dbReference type="EC" id="1.4.4.2" evidence="8"/>
<dbReference type="InterPro" id="IPR003437">
    <property type="entry name" value="GcvP"/>
</dbReference>
<comment type="cofactor">
    <cofactor evidence="1 8">
        <name>pyridoxal 5'-phosphate</name>
        <dbReference type="ChEBI" id="CHEBI:597326"/>
    </cofactor>
</comment>
<evidence type="ECO:0000256" key="7">
    <source>
        <dbReference type="ARBA" id="ARBA00049026"/>
    </source>
</evidence>
<dbReference type="PANTHER" id="PTHR11773:SF1">
    <property type="entry name" value="GLYCINE DEHYDROGENASE (DECARBOXYLATING), MITOCHONDRIAL"/>
    <property type="match status" value="1"/>
</dbReference>
<dbReference type="InterPro" id="IPR049316">
    <property type="entry name" value="GDC-P_C"/>
</dbReference>
<protein>
    <recommendedName>
        <fullName evidence="8">Glycine dehydrogenase (decarboxylating)</fullName>
        <ecNumber evidence="8">1.4.4.2</ecNumber>
    </recommendedName>
    <alternativeName>
        <fullName evidence="8">Glycine cleavage system P-protein</fullName>
    </alternativeName>
    <alternativeName>
        <fullName evidence="8">Glycine decarboxylase</fullName>
    </alternativeName>
    <alternativeName>
        <fullName evidence="8">Glycine dehydrogenase (aminomethyl-transferring)</fullName>
    </alternativeName>
</protein>
<keyword evidence="5 8" id="KW-0663">Pyridoxal phosphate</keyword>
<dbReference type="HAMAP" id="MF_00711">
    <property type="entry name" value="GcvP"/>
    <property type="match status" value="1"/>
</dbReference>
<evidence type="ECO:0000256" key="1">
    <source>
        <dbReference type="ARBA" id="ARBA00001933"/>
    </source>
</evidence>
<dbReference type="InterPro" id="IPR049315">
    <property type="entry name" value="GDC-P_N"/>
</dbReference>
<dbReference type="GO" id="GO:0004375">
    <property type="term" value="F:glycine dehydrogenase (decarboxylating) activity"/>
    <property type="evidence" value="ECO:0007669"/>
    <property type="project" value="UniProtKB-EC"/>
</dbReference>
<gene>
    <name evidence="8 11" type="primary">gcvP</name>
    <name evidence="11" type="ORF">ISS99_19325</name>
</gene>
<dbReference type="NCBIfam" id="NF003346">
    <property type="entry name" value="PRK04366.1"/>
    <property type="match status" value="1"/>
</dbReference>
<dbReference type="SUPFAM" id="SSF53383">
    <property type="entry name" value="PLP-dependent transferases"/>
    <property type="match status" value="2"/>
</dbReference>
<evidence type="ECO:0000313" key="12">
    <source>
        <dbReference type="Proteomes" id="UP001430193"/>
    </source>
</evidence>
<dbReference type="InterPro" id="IPR015424">
    <property type="entry name" value="PyrdxlP-dep_Trfase"/>
</dbReference>
<feature type="modified residue" description="N6-(pyridoxal phosphate)lysine" evidence="8">
    <location>
        <position position="704"/>
    </location>
</feature>
<accession>A0ABS2KL68</accession>
<dbReference type="InterPro" id="IPR015422">
    <property type="entry name" value="PyrdxlP-dep_Trfase_small"/>
</dbReference>
<dbReference type="NCBIfam" id="TIGR00461">
    <property type="entry name" value="gcvP"/>
    <property type="match status" value="1"/>
</dbReference>
<evidence type="ECO:0000256" key="5">
    <source>
        <dbReference type="ARBA" id="ARBA00022898"/>
    </source>
</evidence>
<reference evidence="11" key="1">
    <citation type="submission" date="2020-10" db="EMBL/GenBank/DDBJ databases">
        <title>Phylogeny of dyella-like bacteria.</title>
        <authorList>
            <person name="Fu J."/>
        </authorList>
    </citation>
    <scope>NUCLEOTIDE SEQUENCE</scope>
    <source>
        <strain evidence="11">DHON07</strain>
    </source>
</reference>